<dbReference type="PANTHER" id="PTHR24220">
    <property type="entry name" value="IMPORT ATP-BINDING PROTEIN"/>
    <property type="match status" value="1"/>
</dbReference>
<protein>
    <recommendedName>
        <fullName evidence="3">ABC transporter domain-containing protein</fullName>
    </recommendedName>
</protein>
<dbReference type="Pfam" id="PF00005">
    <property type="entry name" value="ABC_tran"/>
    <property type="match status" value="1"/>
</dbReference>
<keyword evidence="2" id="KW-0067">ATP-binding</keyword>
<dbReference type="EMBL" id="LXWF01000040">
    <property type="protein sequence ID" value="ORC16583.1"/>
    <property type="molecule type" value="Genomic_DNA"/>
</dbReference>
<dbReference type="InterPro" id="IPR003593">
    <property type="entry name" value="AAA+_ATPase"/>
</dbReference>
<reference evidence="4 5" key="1">
    <citation type="submission" date="2016-05" db="EMBL/GenBank/DDBJ databases">
        <title>Draft genome sequence of a porcine commensal Rothia nasimurium.</title>
        <authorList>
            <person name="Gaiser R.A."/>
            <person name="Van Baarlen P."/>
            <person name="Wells J.M."/>
        </authorList>
    </citation>
    <scope>NUCLEOTIDE SEQUENCE [LARGE SCALE GENOMIC DNA]</scope>
    <source>
        <strain evidence="4 5">PT-32</strain>
    </source>
</reference>
<dbReference type="SUPFAM" id="SSF52540">
    <property type="entry name" value="P-loop containing nucleoside triphosphate hydrolases"/>
    <property type="match status" value="1"/>
</dbReference>
<dbReference type="SMART" id="SM00382">
    <property type="entry name" value="AAA"/>
    <property type="match status" value="1"/>
</dbReference>
<dbReference type="GO" id="GO:0022857">
    <property type="term" value="F:transmembrane transporter activity"/>
    <property type="evidence" value="ECO:0007669"/>
    <property type="project" value="TreeGrafter"/>
</dbReference>
<dbReference type="GO" id="GO:0016887">
    <property type="term" value="F:ATP hydrolysis activity"/>
    <property type="evidence" value="ECO:0007669"/>
    <property type="project" value="InterPro"/>
</dbReference>
<sequence>MGLPTKVPALQLNQGAKAFDENVIFSGASVTLEPGVYYTLTGPNGSGKSTLMSCLLLHQDLTEGQVLIDGAPVTSASEAFRLQVFGLNDALGWLPGLTVGQHLEILADEGPKIAQKLGMASSQRMSVRQALEELGVPQAYDREPHTLSSGQEQRSRLASLLLRPARYYFLDEPEKRLDTAGVQWIAQWAESTVSAGAAVCIATHDPELNALPRTKNLVFPLETDGLGLGAENAW</sequence>
<keyword evidence="1" id="KW-0547">Nucleotide-binding</keyword>
<dbReference type="GO" id="GO:0005524">
    <property type="term" value="F:ATP binding"/>
    <property type="evidence" value="ECO:0007669"/>
    <property type="project" value="UniProtKB-KW"/>
</dbReference>
<comment type="caution">
    <text evidence="4">The sequence shown here is derived from an EMBL/GenBank/DDBJ whole genome shotgun (WGS) entry which is preliminary data.</text>
</comment>
<dbReference type="GO" id="GO:0005886">
    <property type="term" value="C:plasma membrane"/>
    <property type="evidence" value="ECO:0007669"/>
    <property type="project" value="TreeGrafter"/>
</dbReference>
<evidence type="ECO:0000259" key="3">
    <source>
        <dbReference type="PROSITE" id="PS50893"/>
    </source>
</evidence>
<accession>A0A1Y1RNZ3</accession>
<feature type="domain" description="ABC transporter" evidence="3">
    <location>
        <begin position="10"/>
        <end position="233"/>
    </location>
</feature>
<dbReference type="RefSeq" id="WP_083092183.1">
    <property type="nucleotide sequence ID" value="NZ_LXWF01000040.1"/>
</dbReference>
<dbReference type="PROSITE" id="PS50893">
    <property type="entry name" value="ABC_TRANSPORTER_2"/>
    <property type="match status" value="1"/>
</dbReference>
<dbReference type="InterPro" id="IPR003439">
    <property type="entry name" value="ABC_transporter-like_ATP-bd"/>
</dbReference>
<evidence type="ECO:0000256" key="2">
    <source>
        <dbReference type="ARBA" id="ARBA00022840"/>
    </source>
</evidence>
<dbReference type="AlphaFoldDB" id="A0A1Y1RNZ3"/>
<name>A0A1Y1RNZ3_9MICC</name>
<dbReference type="InterPro" id="IPR015854">
    <property type="entry name" value="ABC_transpr_LolD-like"/>
</dbReference>
<evidence type="ECO:0000256" key="1">
    <source>
        <dbReference type="ARBA" id="ARBA00022741"/>
    </source>
</evidence>
<evidence type="ECO:0000313" key="5">
    <source>
        <dbReference type="Proteomes" id="UP000192359"/>
    </source>
</evidence>
<gene>
    <name evidence="4" type="ORF">A7979_04585</name>
</gene>
<dbReference type="Gene3D" id="3.40.50.300">
    <property type="entry name" value="P-loop containing nucleotide triphosphate hydrolases"/>
    <property type="match status" value="1"/>
</dbReference>
<keyword evidence="5" id="KW-1185">Reference proteome</keyword>
<dbReference type="InterPro" id="IPR027417">
    <property type="entry name" value="P-loop_NTPase"/>
</dbReference>
<evidence type="ECO:0000313" key="4">
    <source>
        <dbReference type="EMBL" id="ORC16583.1"/>
    </source>
</evidence>
<dbReference type="Proteomes" id="UP000192359">
    <property type="component" value="Unassembled WGS sequence"/>
</dbReference>
<proteinExistence type="predicted"/>
<dbReference type="OrthoDB" id="6198786at2"/>
<organism evidence="4 5">
    <name type="scientific">Rothia nasimurium</name>
    <dbReference type="NCBI Taxonomy" id="85336"/>
    <lineage>
        <taxon>Bacteria</taxon>
        <taxon>Bacillati</taxon>
        <taxon>Actinomycetota</taxon>
        <taxon>Actinomycetes</taxon>
        <taxon>Micrococcales</taxon>
        <taxon>Micrococcaceae</taxon>
        <taxon>Rothia</taxon>
    </lineage>
</organism>